<dbReference type="GO" id="GO:0003700">
    <property type="term" value="F:DNA-binding transcription factor activity"/>
    <property type="evidence" value="ECO:0007669"/>
    <property type="project" value="InterPro"/>
</dbReference>
<evidence type="ECO:0000313" key="5">
    <source>
        <dbReference type="EMBL" id="KAA0022779.1"/>
    </source>
</evidence>
<dbReference type="PROSITE" id="PS01124">
    <property type="entry name" value="HTH_ARAC_FAMILY_2"/>
    <property type="match status" value="1"/>
</dbReference>
<name>A0A5A7SBS4_9NOCA</name>
<evidence type="ECO:0000256" key="1">
    <source>
        <dbReference type="ARBA" id="ARBA00023015"/>
    </source>
</evidence>
<evidence type="ECO:0000259" key="4">
    <source>
        <dbReference type="PROSITE" id="PS01124"/>
    </source>
</evidence>
<gene>
    <name evidence="5" type="ORF">FOY51_12580</name>
</gene>
<dbReference type="SUPFAM" id="SSF46689">
    <property type="entry name" value="Homeodomain-like"/>
    <property type="match status" value="2"/>
</dbReference>
<dbReference type="OrthoDB" id="2559672at2"/>
<dbReference type="InterPro" id="IPR009057">
    <property type="entry name" value="Homeodomain-like_sf"/>
</dbReference>
<dbReference type="Pfam" id="PF12833">
    <property type="entry name" value="HTH_18"/>
    <property type="match status" value="1"/>
</dbReference>
<keyword evidence="1" id="KW-0805">Transcription regulation</keyword>
<accession>A0A5A7SBS4</accession>
<proteinExistence type="predicted"/>
<dbReference type="InterPro" id="IPR018060">
    <property type="entry name" value="HTH_AraC"/>
</dbReference>
<evidence type="ECO:0000256" key="3">
    <source>
        <dbReference type="ARBA" id="ARBA00023163"/>
    </source>
</evidence>
<reference evidence="5 6" key="1">
    <citation type="submission" date="2019-07" db="EMBL/GenBank/DDBJ databases">
        <title>Rhodococcus cavernicolus sp. nov., isolated from a cave.</title>
        <authorList>
            <person name="Lee S.D."/>
        </authorList>
    </citation>
    <scope>NUCLEOTIDE SEQUENCE [LARGE SCALE GENOMIC DNA]</scope>
    <source>
        <strain evidence="5 6">C1-24</strain>
    </source>
</reference>
<dbReference type="InterPro" id="IPR050204">
    <property type="entry name" value="AraC_XylS_family_regulators"/>
</dbReference>
<dbReference type="PANTHER" id="PTHR46796:SF15">
    <property type="entry name" value="BLL1074 PROTEIN"/>
    <property type="match status" value="1"/>
</dbReference>
<dbReference type="Gene3D" id="1.10.10.60">
    <property type="entry name" value="Homeodomain-like"/>
    <property type="match status" value="1"/>
</dbReference>
<dbReference type="SMART" id="SM00342">
    <property type="entry name" value="HTH_ARAC"/>
    <property type="match status" value="1"/>
</dbReference>
<keyword evidence="2" id="KW-0238">DNA-binding</keyword>
<feature type="domain" description="HTH araC/xylS-type" evidence="4">
    <location>
        <begin position="128"/>
        <end position="226"/>
    </location>
</feature>
<keyword evidence="6" id="KW-1185">Reference proteome</keyword>
<dbReference type="PANTHER" id="PTHR46796">
    <property type="entry name" value="HTH-TYPE TRANSCRIPTIONAL ACTIVATOR RHAS-RELATED"/>
    <property type="match status" value="1"/>
</dbReference>
<dbReference type="AlphaFoldDB" id="A0A5A7SBS4"/>
<dbReference type="Proteomes" id="UP000322244">
    <property type="component" value="Unassembled WGS sequence"/>
</dbReference>
<keyword evidence="3" id="KW-0804">Transcription</keyword>
<evidence type="ECO:0000313" key="6">
    <source>
        <dbReference type="Proteomes" id="UP000322244"/>
    </source>
</evidence>
<sequence>MPSPYLTVILTIDEPIHMGATAAQGPTSWDTLASGISAAPCTIVHDGNQHGIQLSLTPLGSRALFGMPTAAIGAWMVDLEDVIGSDASELRERIAAHDSWDERFAILDEVFLRRIDALDEVKFDPTLERAWQLLTADAGNARVADVAADVGWSRRHLVNRFAGEFGITPKDSARIARFSAAHSIMRRVEIPSVAEIAALCGYYDQAHMARDWRELAGMSPSRWRAAEQFTFVQADDTDDDADLSA</sequence>
<dbReference type="GO" id="GO:0043565">
    <property type="term" value="F:sequence-specific DNA binding"/>
    <property type="evidence" value="ECO:0007669"/>
    <property type="project" value="InterPro"/>
</dbReference>
<organism evidence="5 6">
    <name type="scientific">Antrihabitans cavernicola</name>
    <dbReference type="NCBI Taxonomy" id="2495913"/>
    <lineage>
        <taxon>Bacteria</taxon>
        <taxon>Bacillati</taxon>
        <taxon>Actinomycetota</taxon>
        <taxon>Actinomycetes</taxon>
        <taxon>Mycobacteriales</taxon>
        <taxon>Nocardiaceae</taxon>
        <taxon>Antrihabitans</taxon>
    </lineage>
</organism>
<dbReference type="EMBL" id="VLNY01000005">
    <property type="protein sequence ID" value="KAA0022779.1"/>
    <property type="molecule type" value="Genomic_DNA"/>
</dbReference>
<protein>
    <submittedName>
        <fullName evidence="5">Helix-turn-helix transcriptional regulator</fullName>
    </submittedName>
</protein>
<comment type="caution">
    <text evidence="5">The sequence shown here is derived from an EMBL/GenBank/DDBJ whole genome shotgun (WGS) entry which is preliminary data.</text>
</comment>
<evidence type="ECO:0000256" key="2">
    <source>
        <dbReference type="ARBA" id="ARBA00023125"/>
    </source>
</evidence>